<keyword evidence="1" id="KW-1133">Transmembrane helix</keyword>
<comment type="caution">
    <text evidence="2">The sequence shown here is derived from an EMBL/GenBank/DDBJ whole genome shotgun (WGS) entry which is preliminary data.</text>
</comment>
<protein>
    <submittedName>
        <fullName evidence="2">Uncharacterized protein</fullName>
    </submittedName>
</protein>
<evidence type="ECO:0000313" key="3">
    <source>
        <dbReference type="Proteomes" id="UP001482620"/>
    </source>
</evidence>
<keyword evidence="3" id="KW-1185">Reference proteome</keyword>
<gene>
    <name evidence="2" type="ORF">ILYODFUR_035467</name>
</gene>
<proteinExistence type="predicted"/>
<dbReference type="EMBL" id="JAHRIQ010041518">
    <property type="protein sequence ID" value="MEQ2234837.1"/>
    <property type="molecule type" value="Genomic_DNA"/>
</dbReference>
<organism evidence="2 3">
    <name type="scientific">Ilyodon furcidens</name>
    <name type="common">goldbreast splitfin</name>
    <dbReference type="NCBI Taxonomy" id="33524"/>
    <lineage>
        <taxon>Eukaryota</taxon>
        <taxon>Metazoa</taxon>
        <taxon>Chordata</taxon>
        <taxon>Craniata</taxon>
        <taxon>Vertebrata</taxon>
        <taxon>Euteleostomi</taxon>
        <taxon>Actinopterygii</taxon>
        <taxon>Neopterygii</taxon>
        <taxon>Teleostei</taxon>
        <taxon>Neoteleostei</taxon>
        <taxon>Acanthomorphata</taxon>
        <taxon>Ovalentaria</taxon>
        <taxon>Atherinomorphae</taxon>
        <taxon>Cyprinodontiformes</taxon>
        <taxon>Goodeidae</taxon>
        <taxon>Ilyodon</taxon>
    </lineage>
</organism>
<evidence type="ECO:0000256" key="1">
    <source>
        <dbReference type="SAM" id="Phobius"/>
    </source>
</evidence>
<keyword evidence="1" id="KW-0812">Transmembrane</keyword>
<dbReference type="Proteomes" id="UP001482620">
    <property type="component" value="Unassembled WGS sequence"/>
</dbReference>
<keyword evidence="1" id="KW-0472">Membrane</keyword>
<evidence type="ECO:0000313" key="2">
    <source>
        <dbReference type="EMBL" id="MEQ2234837.1"/>
    </source>
</evidence>
<sequence length="153" mass="17414">MAMVATEARSHLGALYLRWAVLLVLQLGLQNYFIIAGLNWEPFHLIQMAAMHTNACTVQDHTEIQIVVDRNESKSVRTLGSDETKWRRRALKEVCAFLLLSQVKFIYLSNIIVRYISAFSLVFCSTFVYYLSVYFHSSGSCQLSGLVLCLITL</sequence>
<reference evidence="2 3" key="1">
    <citation type="submission" date="2021-06" db="EMBL/GenBank/DDBJ databases">
        <authorList>
            <person name="Palmer J.M."/>
        </authorList>
    </citation>
    <scope>NUCLEOTIDE SEQUENCE [LARGE SCALE GENOMIC DNA]</scope>
    <source>
        <strain evidence="3">if_2019</strain>
        <tissue evidence="2">Muscle</tissue>
    </source>
</reference>
<accession>A0ABV0TRB2</accession>
<feature type="transmembrane region" description="Helical" evidence="1">
    <location>
        <begin position="16"/>
        <end position="38"/>
    </location>
</feature>
<name>A0ABV0TRB2_9TELE</name>